<organism evidence="2 3">
    <name type="scientific">Streptomyces hesseae</name>
    <dbReference type="NCBI Taxonomy" id="3075519"/>
    <lineage>
        <taxon>Bacteria</taxon>
        <taxon>Bacillati</taxon>
        <taxon>Actinomycetota</taxon>
        <taxon>Actinomycetes</taxon>
        <taxon>Kitasatosporales</taxon>
        <taxon>Streptomycetaceae</taxon>
        <taxon>Streptomyces</taxon>
    </lineage>
</organism>
<keyword evidence="1" id="KW-0472">Membrane</keyword>
<proteinExistence type="predicted"/>
<evidence type="ECO:0000256" key="1">
    <source>
        <dbReference type="SAM" id="Phobius"/>
    </source>
</evidence>
<feature type="transmembrane region" description="Helical" evidence="1">
    <location>
        <begin position="6"/>
        <end position="24"/>
    </location>
</feature>
<feature type="transmembrane region" description="Helical" evidence="1">
    <location>
        <begin position="65"/>
        <end position="85"/>
    </location>
</feature>
<protein>
    <submittedName>
        <fullName evidence="2">Uncharacterized protein</fullName>
    </submittedName>
</protein>
<dbReference type="RefSeq" id="WP_311607203.1">
    <property type="nucleotide sequence ID" value="NZ_JAVRFI010000001.1"/>
</dbReference>
<name>A0ABU2SI82_9ACTN</name>
<comment type="caution">
    <text evidence="2">The sequence shown here is derived from an EMBL/GenBank/DDBJ whole genome shotgun (WGS) entry which is preliminary data.</text>
</comment>
<dbReference type="EMBL" id="JAVRFI010000001">
    <property type="protein sequence ID" value="MDT0447785.1"/>
    <property type="molecule type" value="Genomic_DNA"/>
</dbReference>
<keyword evidence="1" id="KW-0812">Transmembrane</keyword>
<keyword evidence="1" id="KW-1133">Transmembrane helix</keyword>
<gene>
    <name evidence="2" type="ORF">RM609_01520</name>
</gene>
<evidence type="ECO:0000313" key="2">
    <source>
        <dbReference type="EMBL" id="MDT0447785.1"/>
    </source>
</evidence>
<dbReference type="Proteomes" id="UP001180531">
    <property type="component" value="Unassembled WGS sequence"/>
</dbReference>
<sequence length="86" mass="8979">MAIAAFVIMGLGVLMIICGIVVSLSDLRTQRRKKGPEQEELGLGETIGALAELAEALRDYPLGRFLVAWGTVVILIGGVIGGVSAI</sequence>
<accession>A0ABU2SI82</accession>
<keyword evidence="3" id="KW-1185">Reference proteome</keyword>
<reference evidence="2" key="1">
    <citation type="submission" date="2024-05" db="EMBL/GenBank/DDBJ databases">
        <title>30 novel species of actinomycetes from the DSMZ collection.</title>
        <authorList>
            <person name="Nouioui I."/>
        </authorList>
    </citation>
    <scope>NUCLEOTIDE SEQUENCE</scope>
    <source>
        <strain evidence="2">DSM 40473</strain>
    </source>
</reference>
<evidence type="ECO:0000313" key="3">
    <source>
        <dbReference type="Proteomes" id="UP001180531"/>
    </source>
</evidence>